<comment type="similarity">
    <text evidence="4">Belongs to the class-IV pyridoxal-phosphate-dependent aminotransferase family.</text>
</comment>
<comment type="pathway">
    <text evidence="2">Amino-acid biosynthesis; L-valine biosynthesis; L-valine from pyruvate: step 4/4.</text>
</comment>
<dbReference type="Gene3D" id="3.30.470.10">
    <property type="match status" value="1"/>
</dbReference>
<dbReference type="InterPro" id="IPR001544">
    <property type="entry name" value="Aminotrans_IV"/>
</dbReference>
<dbReference type="Pfam" id="PF01063">
    <property type="entry name" value="Aminotran_4"/>
    <property type="match status" value="1"/>
</dbReference>
<dbReference type="PANTHER" id="PTHR42743:SF11">
    <property type="entry name" value="AMINODEOXYCHORISMATE LYASE"/>
    <property type="match status" value="1"/>
</dbReference>
<organism evidence="9 10">
    <name type="scientific">Flavihumibacter stibioxidans</name>
    <dbReference type="NCBI Taxonomy" id="1834163"/>
    <lineage>
        <taxon>Bacteria</taxon>
        <taxon>Pseudomonadati</taxon>
        <taxon>Bacteroidota</taxon>
        <taxon>Chitinophagia</taxon>
        <taxon>Chitinophagales</taxon>
        <taxon>Chitinophagaceae</taxon>
        <taxon>Flavihumibacter</taxon>
    </lineage>
</organism>
<accession>A0ABR7MBY4</accession>
<dbReference type="PANTHER" id="PTHR42743">
    <property type="entry name" value="AMINO-ACID AMINOTRANSFERASE"/>
    <property type="match status" value="1"/>
</dbReference>
<evidence type="ECO:0000256" key="1">
    <source>
        <dbReference type="ARBA" id="ARBA00004824"/>
    </source>
</evidence>
<dbReference type="EMBL" id="MBUA01000028">
    <property type="protein sequence ID" value="MBC6492541.1"/>
    <property type="molecule type" value="Genomic_DNA"/>
</dbReference>
<evidence type="ECO:0000313" key="10">
    <source>
        <dbReference type="Proteomes" id="UP000765802"/>
    </source>
</evidence>
<comment type="catalytic activity">
    <reaction evidence="7">
        <text>L-isoleucine + 2-oxoglutarate = (S)-3-methyl-2-oxopentanoate + L-glutamate</text>
        <dbReference type="Rhea" id="RHEA:24801"/>
        <dbReference type="ChEBI" id="CHEBI:16810"/>
        <dbReference type="ChEBI" id="CHEBI:29985"/>
        <dbReference type="ChEBI" id="CHEBI:35146"/>
        <dbReference type="ChEBI" id="CHEBI:58045"/>
        <dbReference type="EC" id="2.6.1.42"/>
    </reaction>
</comment>
<evidence type="ECO:0000256" key="4">
    <source>
        <dbReference type="ARBA" id="ARBA00009320"/>
    </source>
</evidence>
<gene>
    <name evidence="9" type="ORF">BC349_15880</name>
</gene>
<evidence type="ECO:0000256" key="2">
    <source>
        <dbReference type="ARBA" id="ARBA00004931"/>
    </source>
</evidence>
<evidence type="ECO:0000313" key="9">
    <source>
        <dbReference type="EMBL" id="MBC6492541.1"/>
    </source>
</evidence>
<comment type="pathway">
    <text evidence="3">Amino-acid biosynthesis; L-leucine biosynthesis; L-leucine from 3-methyl-2-oxobutanoate: step 4/4.</text>
</comment>
<dbReference type="InterPro" id="IPR043132">
    <property type="entry name" value="BCAT-like_C"/>
</dbReference>
<evidence type="ECO:0000256" key="6">
    <source>
        <dbReference type="ARBA" id="ARBA00048212"/>
    </source>
</evidence>
<dbReference type="EC" id="2.6.1.42" evidence="5"/>
<comment type="pathway">
    <text evidence="1">Amino-acid biosynthesis; L-isoleucine biosynthesis; L-isoleucine from 2-oxobutanoate: step 4/4.</text>
</comment>
<evidence type="ECO:0000256" key="8">
    <source>
        <dbReference type="ARBA" id="ARBA00049229"/>
    </source>
</evidence>
<name>A0ABR7MBY4_9BACT</name>
<evidence type="ECO:0000256" key="7">
    <source>
        <dbReference type="ARBA" id="ARBA00048798"/>
    </source>
</evidence>
<reference evidence="9 10" key="1">
    <citation type="submission" date="2016-07" db="EMBL/GenBank/DDBJ databases">
        <title>Genome analysis of Flavihumibacter stibioxidans YS-17.</title>
        <authorList>
            <person name="Shi K."/>
            <person name="Han Y."/>
            <person name="Wang G."/>
        </authorList>
    </citation>
    <scope>NUCLEOTIDE SEQUENCE [LARGE SCALE GENOMIC DNA]</scope>
    <source>
        <strain evidence="9 10">YS-17</strain>
    </source>
</reference>
<comment type="catalytic activity">
    <reaction evidence="8">
        <text>L-leucine + 2-oxoglutarate = 4-methyl-2-oxopentanoate + L-glutamate</text>
        <dbReference type="Rhea" id="RHEA:18321"/>
        <dbReference type="ChEBI" id="CHEBI:16810"/>
        <dbReference type="ChEBI" id="CHEBI:17865"/>
        <dbReference type="ChEBI" id="CHEBI:29985"/>
        <dbReference type="ChEBI" id="CHEBI:57427"/>
        <dbReference type="EC" id="2.6.1.42"/>
    </reaction>
</comment>
<keyword evidence="10" id="KW-1185">Reference proteome</keyword>
<comment type="caution">
    <text evidence="9">The sequence shown here is derived from an EMBL/GenBank/DDBJ whole genome shotgun (WGS) entry which is preliminary data.</text>
</comment>
<sequence>MSHLLFQDGQFFRDDKLLVGANNRGLRYGDGAFETMKVNAGQVQLGDWHMERLFAALKLLQFDCPSYFSPSYLLDMVKQLVHRNGHSKLARVRLMVHRGNGGLYDPENHYPHHIIQSWNLPETNHQWNENGLVVGIHKGARKAPDVLANHKTNNYLAYILGALEAKKEKWNDAIILNTEDRICDATIANIFLVENGRIITPSLEEGPVAGIMRRFLVTRLSEQRIDIAEEPVSVERIMAADEVFLSNSIYGMKWVNMIAGVKYKAEKTRAIYEDIIRPLFMSR</sequence>
<dbReference type="InterPro" id="IPR036038">
    <property type="entry name" value="Aminotransferase-like"/>
</dbReference>
<dbReference type="SUPFAM" id="SSF56752">
    <property type="entry name" value="D-aminoacid aminotransferase-like PLP-dependent enzymes"/>
    <property type="match status" value="1"/>
</dbReference>
<evidence type="ECO:0000256" key="5">
    <source>
        <dbReference type="ARBA" id="ARBA00013053"/>
    </source>
</evidence>
<proteinExistence type="inferred from homology"/>
<dbReference type="RefSeq" id="WP_187257858.1">
    <property type="nucleotide sequence ID" value="NZ_JBHULF010000020.1"/>
</dbReference>
<comment type="catalytic activity">
    <reaction evidence="6">
        <text>L-valine + 2-oxoglutarate = 3-methyl-2-oxobutanoate + L-glutamate</text>
        <dbReference type="Rhea" id="RHEA:24813"/>
        <dbReference type="ChEBI" id="CHEBI:11851"/>
        <dbReference type="ChEBI" id="CHEBI:16810"/>
        <dbReference type="ChEBI" id="CHEBI:29985"/>
        <dbReference type="ChEBI" id="CHEBI:57762"/>
        <dbReference type="EC" id="2.6.1.42"/>
    </reaction>
</comment>
<dbReference type="Proteomes" id="UP000765802">
    <property type="component" value="Unassembled WGS sequence"/>
</dbReference>
<dbReference type="InterPro" id="IPR050571">
    <property type="entry name" value="Class-IV_PLP-Dep_Aminotrnsfr"/>
</dbReference>
<dbReference type="Gene3D" id="3.20.10.10">
    <property type="entry name" value="D-amino Acid Aminotransferase, subunit A, domain 2"/>
    <property type="match status" value="1"/>
</dbReference>
<evidence type="ECO:0000256" key="3">
    <source>
        <dbReference type="ARBA" id="ARBA00005072"/>
    </source>
</evidence>
<dbReference type="InterPro" id="IPR043131">
    <property type="entry name" value="BCAT-like_N"/>
</dbReference>
<protein>
    <recommendedName>
        <fullName evidence="5">branched-chain-amino-acid transaminase</fullName>
        <ecNumber evidence="5">2.6.1.42</ecNumber>
    </recommendedName>
</protein>